<comment type="caution">
    <text evidence="3">The sequence shown here is derived from an EMBL/GenBank/DDBJ whole genome shotgun (WGS) entry which is preliminary data.</text>
</comment>
<dbReference type="PANTHER" id="PTHR31302">
    <property type="entry name" value="TRANSMEMBRANE PROTEIN WITH METALLOPHOSPHOESTERASE DOMAIN-RELATED"/>
    <property type="match status" value="1"/>
</dbReference>
<gene>
    <name evidence="3" type="ORF">IQ10_00119</name>
</gene>
<accession>A0A562QSG9</accession>
<evidence type="ECO:0000256" key="1">
    <source>
        <dbReference type="SAM" id="Phobius"/>
    </source>
</evidence>
<dbReference type="InterPro" id="IPR051158">
    <property type="entry name" value="Metallophosphoesterase_sf"/>
</dbReference>
<keyword evidence="4" id="KW-1185">Reference proteome</keyword>
<dbReference type="InterPro" id="IPR029052">
    <property type="entry name" value="Metallo-depent_PP-like"/>
</dbReference>
<feature type="transmembrane region" description="Helical" evidence="1">
    <location>
        <begin position="40"/>
        <end position="57"/>
    </location>
</feature>
<evidence type="ECO:0000313" key="3">
    <source>
        <dbReference type="EMBL" id="TWI59699.1"/>
    </source>
</evidence>
<proteinExistence type="predicted"/>
<name>A0A562QSG9_9BACI</name>
<keyword evidence="1" id="KW-0472">Membrane</keyword>
<evidence type="ECO:0000313" key="4">
    <source>
        <dbReference type="Proteomes" id="UP000315711"/>
    </source>
</evidence>
<protein>
    <recommendedName>
        <fullName evidence="2">Calcineurin-like phosphoesterase domain-containing protein</fullName>
    </recommendedName>
</protein>
<dbReference type="CDD" id="cd07385">
    <property type="entry name" value="MPP_YkuE_C"/>
    <property type="match status" value="1"/>
</dbReference>
<dbReference type="Pfam" id="PF00149">
    <property type="entry name" value="Metallophos"/>
    <property type="match status" value="1"/>
</dbReference>
<dbReference type="AlphaFoldDB" id="A0A562QSG9"/>
<keyword evidence="1" id="KW-1133">Transmembrane helix</keyword>
<feature type="domain" description="Calcineurin-like phosphoesterase" evidence="2">
    <location>
        <begin position="149"/>
        <end position="312"/>
    </location>
</feature>
<dbReference type="Proteomes" id="UP000315711">
    <property type="component" value="Unassembled WGS sequence"/>
</dbReference>
<reference evidence="3 4" key="1">
    <citation type="journal article" date="2015" name="Stand. Genomic Sci.">
        <title>Genomic Encyclopedia of Bacterial and Archaeal Type Strains, Phase III: the genomes of soil and plant-associated and newly described type strains.</title>
        <authorList>
            <person name="Whitman W.B."/>
            <person name="Woyke T."/>
            <person name="Klenk H.P."/>
            <person name="Zhou Y."/>
            <person name="Lilburn T.G."/>
            <person name="Beck B.J."/>
            <person name="De Vos P."/>
            <person name="Vandamme P."/>
            <person name="Eisen J.A."/>
            <person name="Garrity G."/>
            <person name="Hugenholtz P."/>
            <person name="Kyrpides N.C."/>
        </authorList>
    </citation>
    <scope>NUCLEOTIDE SEQUENCE [LARGE SCALE GENOMIC DNA]</scope>
    <source>
        <strain evidence="3 4">CGMCC 1.10116</strain>
    </source>
</reference>
<sequence>MNIRLLGTMIGVFLVYNLLTFYIGWNGWVWLHTTFQLENAMIYALVVLILAYGYFIGKIGPRFLFFKIIGSYWMALVQYALLIFPLANLVVWLFQFTTISQETIIFWTGIVVMTTLLFIFSLGTFNAYQPIIRTYKIQLTKQAGSFNKLRIAMASDMHFGYLSGKSHLQRLIKNVHQIQPDLILLPGDIIDDEPEPFIRKKMGDDMKQLKAPLGTFGILGNHEYYGGKIPEYLKEMESTDIKILLDDVILIKDSFYLIGRRDRTEKDRLELETLMKNVDKTLPVIMMDHQPYHLDQAEEAGVDIMLSGHTHRGQMAPNHLITKRIFELDWGYMKKHHLHTIVSSGFGFWGPPLRIGSRSEIVQIDIEFIQS</sequence>
<dbReference type="Gene3D" id="3.60.21.10">
    <property type="match status" value="1"/>
</dbReference>
<evidence type="ECO:0000259" key="2">
    <source>
        <dbReference type="Pfam" id="PF00149"/>
    </source>
</evidence>
<organism evidence="3 4">
    <name type="scientific">Halalkalibacter nanhaiisediminis</name>
    <dbReference type="NCBI Taxonomy" id="688079"/>
    <lineage>
        <taxon>Bacteria</taxon>
        <taxon>Bacillati</taxon>
        <taxon>Bacillota</taxon>
        <taxon>Bacilli</taxon>
        <taxon>Bacillales</taxon>
        <taxon>Bacillaceae</taxon>
        <taxon>Halalkalibacter</taxon>
    </lineage>
</organism>
<dbReference type="GO" id="GO:0016787">
    <property type="term" value="F:hydrolase activity"/>
    <property type="evidence" value="ECO:0007669"/>
    <property type="project" value="InterPro"/>
</dbReference>
<dbReference type="PANTHER" id="PTHR31302:SF0">
    <property type="entry name" value="TRANSMEMBRANE PROTEIN WITH METALLOPHOSPHOESTERASE DOMAIN"/>
    <property type="match status" value="1"/>
</dbReference>
<feature type="transmembrane region" description="Helical" evidence="1">
    <location>
        <begin position="5"/>
        <end position="25"/>
    </location>
</feature>
<keyword evidence="1" id="KW-0812">Transmembrane</keyword>
<feature type="transmembrane region" description="Helical" evidence="1">
    <location>
        <begin position="104"/>
        <end position="128"/>
    </location>
</feature>
<dbReference type="SUPFAM" id="SSF56300">
    <property type="entry name" value="Metallo-dependent phosphatases"/>
    <property type="match status" value="1"/>
</dbReference>
<dbReference type="InterPro" id="IPR004843">
    <property type="entry name" value="Calcineurin-like_PHP"/>
</dbReference>
<feature type="transmembrane region" description="Helical" evidence="1">
    <location>
        <begin position="69"/>
        <end position="92"/>
    </location>
</feature>
<dbReference type="EMBL" id="VLKZ01000001">
    <property type="protein sequence ID" value="TWI59699.1"/>
    <property type="molecule type" value="Genomic_DNA"/>
</dbReference>